<name>A0A1G9UHX2_9SPHI</name>
<dbReference type="RefSeq" id="WP_143010433.1">
    <property type="nucleotide sequence ID" value="NZ_FNGY01000004.1"/>
</dbReference>
<dbReference type="OrthoDB" id="764780at2"/>
<keyword evidence="2" id="KW-1185">Reference proteome</keyword>
<sequence length="134" mass="14678">MNFSRKTVKGGVCILVFFLTMLSWTLVSSQSPTKQQQKTITLLPFQYTQLKTNNGTSCVYYMRNASLSNIAVAVNTGAPDSIKYDNGSLFNGIHRLAPGQQIIVVGDFKGKQLNTINLSAQNVAITTMLFCPGH</sequence>
<dbReference type="Proteomes" id="UP000183200">
    <property type="component" value="Unassembled WGS sequence"/>
</dbReference>
<organism evidence="1 2">
    <name type="scientific">Pedobacter steynii</name>
    <dbReference type="NCBI Taxonomy" id="430522"/>
    <lineage>
        <taxon>Bacteria</taxon>
        <taxon>Pseudomonadati</taxon>
        <taxon>Bacteroidota</taxon>
        <taxon>Sphingobacteriia</taxon>
        <taxon>Sphingobacteriales</taxon>
        <taxon>Sphingobacteriaceae</taxon>
        <taxon>Pedobacter</taxon>
    </lineage>
</organism>
<dbReference type="EMBL" id="FNGY01000004">
    <property type="protein sequence ID" value="SDM59394.1"/>
    <property type="molecule type" value="Genomic_DNA"/>
</dbReference>
<proteinExistence type="predicted"/>
<gene>
    <name evidence="1" type="ORF">SAMN05421820_104175</name>
</gene>
<evidence type="ECO:0000313" key="2">
    <source>
        <dbReference type="Proteomes" id="UP000183200"/>
    </source>
</evidence>
<accession>A0A1G9UHX2</accession>
<evidence type="ECO:0000313" key="1">
    <source>
        <dbReference type="EMBL" id="SDM59394.1"/>
    </source>
</evidence>
<reference evidence="2" key="1">
    <citation type="submission" date="2016-10" db="EMBL/GenBank/DDBJ databases">
        <authorList>
            <person name="Varghese N."/>
            <person name="Submissions S."/>
        </authorList>
    </citation>
    <scope>NUCLEOTIDE SEQUENCE [LARGE SCALE GENOMIC DNA]</scope>
    <source>
        <strain evidence="2">DSM 19110</strain>
    </source>
</reference>
<dbReference type="AlphaFoldDB" id="A0A1G9UHX2"/>
<protein>
    <submittedName>
        <fullName evidence="1">Uncharacterized protein</fullName>
    </submittedName>
</protein>